<name>A0A1B9P120_ALILO</name>
<accession>A0A1B9P120</accession>
<comment type="caution">
    <text evidence="2">The sequence shown here is derived from an EMBL/GenBank/DDBJ whole genome shotgun (WGS) entry which is preliminary data.</text>
</comment>
<proteinExistence type="predicted"/>
<evidence type="ECO:0000313" key="3">
    <source>
        <dbReference type="Proteomes" id="UP000093523"/>
    </source>
</evidence>
<dbReference type="EMBL" id="MAJU01000008">
    <property type="protein sequence ID" value="OCH22059.1"/>
    <property type="molecule type" value="Genomic_DNA"/>
</dbReference>
<protein>
    <recommendedName>
        <fullName evidence="4">DUF481 domain-containing protein</fullName>
    </recommendedName>
</protein>
<evidence type="ECO:0008006" key="4">
    <source>
        <dbReference type="Google" id="ProtNLM"/>
    </source>
</evidence>
<gene>
    <name evidence="2" type="ORF">A6E04_09410</name>
</gene>
<organism evidence="2 3">
    <name type="scientific">Aliivibrio logei</name>
    <name type="common">Vibrio logei</name>
    <dbReference type="NCBI Taxonomy" id="688"/>
    <lineage>
        <taxon>Bacteria</taxon>
        <taxon>Pseudomonadati</taxon>
        <taxon>Pseudomonadota</taxon>
        <taxon>Gammaproteobacteria</taxon>
        <taxon>Vibrionales</taxon>
        <taxon>Vibrionaceae</taxon>
        <taxon>Aliivibrio</taxon>
    </lineage>
</organism>
<evidence type="ECO:0000256" key="1">
    <source>
        <dbReference type="SAM" id="SignalP"/>
    </source>
</evidence>
<dbReference type="Proteomes" id="UP000093523">
    <property type="component" value="Unassembled WGS sequence"/>
</dbReference>
<dbReference type="AlphaFoldDB" id="A0A1B9P120"/>
<feature type="signal peptide" evidence="1">
    <location>
        <begin position="1"/>
        <end position="23"/>
    </location>
</feature>
<dbReference type="RefSeq" id="WP_065610671.1">
    <property type="nucleotide sequence ID" value="NZ_CAWMPN010000008.1"/>
</dbReference>
<dbReference type="STRING" id="688.A6E04_09410"/>
<keyword evidence="1" id="KW-0732">Signal</keyword>
<evidence type="ECO:0000313" key="2">
    <source>
        <dbReference type="EMBL" id="OCH22059.1"/>
    </source>
</evidence>
<feature type="chain" id="PRO_5008632366" description="DUF481 domain-containing protein" evidence="1">
    <location>
        <begin position="24"/>
        <end position="257"/>
    </location>
</feature>
<dbReference type="OrthoDB" id="5725705at2"/>
<reference evidence="2 3" key="1">
    <citation type="submission" date="2016-06" db="EMBL/GenBank/DDBJ databases">
        <authorList>
            <person name="Kjaerup R.B."/>
            <person name="Dalgaard T.S."/>
            <person name="Juul-Madsen H.R."/>
        </authorList>
    </citation>
    <scope>NUCLEOTIDE SEQUENCE [LARGE SCALE GENOMIC DNA]</scope>
    <source>
        <strain evidence="2 3">1S159</strain>
    </source>
</reference>
<sequence>MTRIHALSTSLLALSFVGTSAIAEEMNTEKSGWEHSVEIYALALNIRGDSTIGNLSTDVDVDPKFIMDHIDMGAMLRLEGIYNNQWGYYIDYSYMNLSASTDSVLNKNRELLKGKAEIRQGVLEAKGFKRYQYDFGSIDYMFGVRWWDNDIDAKLYTSGGKLGTSKSINEDWVDYLIGARWITDITEQWQFHASIDAGLSGDTSFTSSVLTGVRYEMNEWSDLNMAYKSTWVDYDNEGTFTYNTASQGFLVGVGLYF</sequence>